<dbReference type="InterPro" id="IPR000673">
    <property type="entry name" value="Sig_transdc_resp-reg_Me-estase"/>
</dbReference>
<dbReference type="EC" id="3.1.1.61" evidence="5"/>
<dbReference type="EC" id="3.5.1.44" evidence="5"/>
<comment type="domain">
    <text evidence="5">Contains a C-terminal catalytic domain, and an N-terminal region which modulates catalytic activity.</text>
</comment>
<dbReference type="PANTHER" id="PTHR42872">
    <property type="entry name" value="PROTEIN-GLUTAMATE METHYLESTERASE/PROTEIN-GLUTAMINE GLUTAMINASE"/>
    <property type="match status" value="1"/>
</dbReference>
<dbReference type="GO" id="GO:0050568">
    <property type="term" value="F:protein-glutamine glutaminase activity"/>
    <property type="evidence" value="ECO:0007669"/>
    <property type="project" value="UniProtKB-UniRule"/>
</dbReference>
<dbReference type="SMART" id="SM00448">
    <property type="entry name" value="REC"/>
    <property type="match status" value="1"/>
</dbReference>
<feature type="domain" description="Response regulatory" evidence="8">
    <location>
        <begin position="2"/>
        <end position="119"/>
    </location>
</feature>
<evidence type="ECO:0000256" key="7">
    <source>
        <dbReference type="PROSITE-ProRule" id="PRU00169"/>
    </source>
</evidence>
<dbReference type="GO" id="GO:0006935">
    <property type="term" value="P:chemotaxis"/>
    <property type="evidence" value="ECO:0007669"/>
    <property type="project" value="UniProtKB-UniRule"/>
</dbReference>
<dbReference type="RefSeq" id="WP_197529637.1">
    <property type="nucleotide sequence ID" value="NZ_CP036349.1"/>
</dbReference>
<dbReference type="GO" id="GO:0008984">
    <property type="term" value="F:protein-glutamate methylesterase activity"/>
    <property type="evidence" value="ECO:0007669"/>
    <property type="project" value="UniProtKB-UniRule"/>
</dbReference>
<keyword evidence="1 5" id="KW-0963">Cytoplasm</keyword>
<dbReference type="Pfam" id="PF00072">
    <property type="entry name" value="Response_reg"/>
    <property type="match status" value="1"/>
</dbReference>
<dbReference type="InterPro" id="IPR035909">
    <property type="entry name" value="CheB_C"/>
</dbReference>
<feature type="active site" evidence="5 6">
    <location>
        <position position="183"/>
    </location>
</feature>
<feature type="domain" description="CheB-type methylesterase" evidence="9">
    <location>
        <begin position="145"/>
        <end position="337"/>
    </location>
</feature>
<sequence length="349" mass="36924">MKVLIVDDSAVVRQLLAQELSKDPQIEVVGAAPDPYVARQIIAERRPDVLTLDIEMPRMDGLTFLSKLMQHHPLPVVVLSSLSEKGSRVALEALSLGAVEVLHKPTAAHAVGDVVQDLCRSVKAAARAKVQTVSPVETRSSLSMTRITNRIIAIGASTGGTQAIEFLLKQLPHDCPPILVVQHMPPTFTKQFAERLDSLCRVSVKEACHGDLLARGQVLISPGSLHMQLRRSGAQFFVELSDGPEVCGHRPSVDVMFSSVGKYAGQNAVGVLLTGMGRDGAEGLLNMRAVGAATIAQNEETCVVFGMPKEAIKLGAASQVLPLNTIAGAALAAASAPESSTNKPALMAT</sequence>
<comment type="function">
    <text evidence="5">Involved in chemotaxis. Part of a chemotaxis signal transduction system that modulates chemotaxis in response to various stimuli. Catalyzes the demethylation of specific methylglutamate residues introduced into the chemoreceptors (methyl-accepting chemotaxis proteins or MCP) by CheR. Also mediates the irreversible deamidation of specific glutamine residues to glutamic acid.</text>
</comment>
<evidence type="ECO:0000256" key="1">
    <source>
        <dbReference type="ARBA" id="ARBA00022490"/>
    </source>
</evidence>
<keyword evidence="2 5" id="KW-0145">Chemotaxis</keyword>
<feature type="active site" evidence="5 6">
    <location>
        <position position="279"/>
    </location>
</feature>
<dbReference type="AlphaFoldDB" id="A0A518K2B5"/>
<evidence type="ECO:0000313" key="10">
    <source>
        <dbReference type="EMBL" id="QDV71956.1"/>
    </source>
</evidence>
<dbReference type="InterPro" id="IPR008248">
    <property type="entry name" value="CheB-like"/>
</dbReference>
<keyword evidence="11" id="KW-1185">Reference proteome</keyword>
<dbReference type="InterPro" id="IPR011006">
    <property type="entry name" value="CheY-like_superfamily"/>
</dbReference>
<comment type="catalytic activity">
    <reaction evidence="4 5">
        <text>[protein]-L-glutamate 5-O-methyl ester + H2O = L-glutamyl-[protein] + methanol + H(+)</text>
        <dbReference type="Rhea" id="RHEA:23236"/>
        <dbReference type="Rhea" id="RHEA-COMP:10208"/>
        <dbReference type="Rhea" id="RHEA-COMP:10311"/>
        <dbReference type="ChEBI" id="CHEBI:15377"/>
        <dbReference type="ChEBI" id="CHEBI:15378"/>
        <dbReference type="ChEBI" id="CHEBI:17790"/>
        <dbReference type="ChEBI" id="CHEBI:29973"/>
        <dbReference type="ChEBI" id="CHEBI:82795"/>
        <dbReference type="EC" id="3.1.1.61"/>
    </reaction>
</comment>
<organism evidence="10 11">
    <name type="scientific">Botrimarina mediterranea</name>
    <dbReference type="NCBI Taxonomy" id="2528022"/>
    <lineage>
        <taxon>Bacteria</taxon>
        <taxon>Pseudomonadati</taxon>
        <taxon>Planctomycetota</taxon>
        <taxon>Planctomycetia</taxon>
        <taxon>Pirellulales</taxon>
        <taxon>Lacipirellulaceae</taxon>
        <taxon>Botrimarina</taxon>
    </lineage>
</organism>
<proteinExistence type="inferred from homology"/>
<dbReference type="Gene3D" id="3.40.50.180">
    <property type="entry name" value="Methylesterase CheB, C-terminal domain"/>
    <property type="match status" value="1"/>
</dbReference>
<evidence type="ECO:0000256" key="6">
    <source>
        <dbReference type="PROSITE-ProRule" id="PRU00050"/>
    </source>
</evidence>
<protein>
    <recommendedName>
        <fullName evidence="5">Protein-glutamate methylesterase/protein-glutamine glutaminase</fullName>
        <ecNumber evidence="5">3.1.1.61</ecNumber>
        <ecNumber evidence="5">3.5.1.44</ecNumber>
    </recommendedName>
</protein>
<dbReference type="InterPro" id="IPR001789">
    <property type="entry name" value="Sig_transdc_resp-reg_receiver"/>
</dbReference>
<dbReference type="PANTHER" id="PTHR42872:SF6">
    <property type="entry name" value="PROTEIN-GLUTAMATE METHYLESTERASE_PROTEIN-GLUTAMINE GLUTAMINASE"/>
    <property type="match status" value="1"/>
</dbReference>
<evidence type="ECO:0000256" key="2">
    <source>
        <dbReference type="ARBA" id="ARBA00022500"/>
    </source>
</evidence>
<dbReference type="SUPFAM" id="SSF52172">
    <property type="entry name" value="CheY-like"/>
    <property type="match status" value="1"/>
</dbReference>
<dbReference type="CDD" id="cd16432">
    <property type="entry name" value="CheB_Rec"/>
    <property type="match status" value="1"/>
</dbReference>
<name>A0A518K2B5_9BACT</name>
<comment type="PTM">
    <text evidence="5">Phosphorylated by CheA. Phosphorylation of the N-terminal regulatory domain activates the methylesterase activity.</text>
</comment>
<dbReference type="Proteomes" id="UP000316426">
    <property type="component" value="Chromosome"/>
</dbReference>
<dbReference type="Pfam" id="PF01339">
    <property type="entry name" value="CheB_methylest"/>
    <property type="match status" value="1"/>
</dbReference>
<evidence type="ECO:0000313" key="11">
    <source>
        <dbReference type="Proteomes" id="UP000316426"/>
    </source>
</evidence>
<evidence type="ECO:0000256" key="5">
    <source>
        <dbReference type="HAMAP-Rule" id="MF_00099"/>
    </source>
</evidence>
<evidence type="ECO:0000256" key="4">
    <source>
        <dbReference type="ARBA" id="ARBA00048267"/>
    </source>
</evidence>
<dbReference type="GO" id="GO:0000156">
    <property type="term" value="F:phosphorelay response regulator activity"/>
    <property type="evidence" value="ECO:0007669"/>
    <property type="project" value="InterPro"/>
</dbReference>
<comment type="similarity">
    <text evidence="5">Belongs to the CheB family.</text>
</comment>
<dbReference type="Gene3D" id="3.40.50.2300">
    <property type="match status" value="1"/>
</dbReference>
<dbReference type="PROSITE" id="PS50110">
    <property type="entry name" value="RESPONSE_REGULATORY"/>
    <property type="match status" value="1"/>
</dbReference>
<dbReference type="PROSITE" id="PS50122">
    <property type="entry name" value="CHEB"/>
    <property type="match status" value="1"/>
</dbReference>
<gene>
    <name evidence="10" type="primary">cheB_1</name>
    <name evidence="5" type="synonym">cheB</name>
    <name evidence="10" type="ORF">Spa11_01250</name>
</gene>
<dbReference type="NCBIfam" id="NF009206">
    <property type="entry name" value="PRK12555.1"/>
    <property type="match status" value="1"/>
</dbReference>
<feature type="modified residue" description="4-aspartylphosphate" evidence="5 7">
    <location>
        <position position="53"/>
    </location>
</feature>
<reference evidence="10 11" key="1">
    <citation type="submission" date="2019-02" db="EMBL/GenBank/DDBJ databases">
        <title>Deep-cultivation of Planctomycetes and their phenomic and genomic characterization uncovers novel biology.</title>
        <authorList>
            <person name="Wiegand S."/>
            <person name="Jogler M."/>
            <person name="Boedeker C."/>
            <person name="Pinto D."/>
            <person name="Vollmers J."/>
            <person name="Rivas-Marin E."/>
            <person name="Kohn T."/>
            <person name="Peeters S.H."/>
            <person name="Heuer A."/>
            <person name="Rast P."/>
            <person name="Oberbeckmann S."/>
            <person name="Bunk B."/>
            <person name="Jeske O."/>
            <person name="Meyerdierks A."/>
            <person name="Storesund J.E."/>
            <person name="Kallscheuer N."/>
            <person name="Luecker S."/>
            <person name="Lage O.M."/>
            <person name="Pohl T."/>
            <person name="Merkel B.J."/>
            <person name="Hornburger P."/>
            <person name="Mueller R.-W."/>
            <person name="Bruemmer F."/>
            <person name="Labrenz M."/>
            <person name="Spormann A.M."/>
            <person name="Op den Camp H."/>
            <person name="Overmann J."/>
            <person name="Amann R."/>
            <person name="Jetten M.S.M."/>
            <person name="Mascher T."/>
            <person name="Medema M.H."/>
            <person name="Devos D.P."/>
            <person name="Kaster A.-K."/>
            <person name="Ovreas L."/>
            <person name="Rohde M."/>
            <person name="Galperin M.Y."/>
            <person name="Jogler C."/>
        </authorList>
    </citation>
    <scope>NUCLEOTIDE SEQUENCE [LARGE SCALE GENOMIC DNA]</scope>
    <source>
        <strain evidence="10 11">Spa11</strain>
    </source>
</reference>
<dbReference type="KEGG" id="bmei:Spa11_01250"/>
<feature type="active site" evidence="5 6">
    <location>
        <position position="157"/>
    </location>
</feature>
<accession>A0A518K2B5</accession>
<dbReference type="EMBL" id="CP036349">
    <property type="protein sequence ID" value="QDV71956.1"/>
    <property type="molecule type" value="Genomic_DNA"/>
</dbReference>
<keyword evidence="5 7" id="KW-0597">Phosphoprotein</keyword>
<dbReference type="HAMAP" id="MF_00099">
    <property type="entry name" value="CheB_chemtxs"/>
    <property type="match status" value="1"/>
</dbReference>
<comment type="catalytic activity">
    <reaction evidence="5">
        <text>L-glutaminyl-[protein] + H2O = L-glutamyl-[protein] + NH4(+)</text>
        <dbReference type="Rhea" id="RHEA:16441"/>
        <dbReference type="Rhea" id="RHEA-COMP:10207"/>
        <dbReference type="Rhea" id="RHEA-COMP:10208"/>
        <dbReference type="ChEBI" id="CHEBI:15377"/>
        <dbReference type="ChEBI" id="CHEBI:28938"/>
        <dbReference type="ChEBI" id="CHEBI:29973"/>
        <dbReference type="ChEBI" id="CHEBI:30011"/>
        <dbReference type="EC" id="3.5.1.44"/>
    </reaction>
</comment>
<evidence type="ECO:0000259" key="8">
    <source>
        <dbReference type="PROSITE" id="PS50110"/>
    </source>
</evidence>
<dbReference type="GO" id="GO:0005737">
    <property type="term" value="C:cytoplasm"/>
    <property type="evidence" value="ECO:0007669"/>
    <property type="project" value="UniProtKB-SubCell"/>
</dbReference>
<evidence type="ECO:0000256" key="3">
    <source>
        <dbReference type="ARBA" id="ARBA00022801"/>
    </source>
</evidence>
<keyword evidence="3 5" id="KW-0378">Hydrolase</keyword>
<dbReference type="NCBIfam" id="NF001965">
    <property type="entry name" value="PRK00742.1"/>
    <property type="match status" value="1"/>
</dbReference>
<dbReference type="CDD" id="cd17541">
    <property type="entry name" value="REC_CheB-like"/>
    <property type="match status" value="1"/>
</dbReference>
<dbReference type="SUPFAM" id="SSF52738">
    <property type="entry name" value="Methylesterase CheB, C-terminal domain"/>
    <property type="match status" value="1"/>
</dbReference>
<dbReference type="PIRSF" id="PIRSF000876">
    <property type="entry name" value="RR_chemtxs_CheB"/>
    <property type="match status" value="1"/>
</dbReference>
<evidence type="ECO:0000259" key="9">
    <source>
        <dbReference type="PROSITE" id="PS50122"/>
    </source>
</evidence>
<comment type="subcellular location">
    <subcellularLocation>
        <location evidence="5">Cytoplasm</location>
    </subcellularLocation>
</comment>